<dbReference type="EMBL" id="JBEGDP010000009">
    <property type="protein sequence ID" value="MEQ7847554.1"/>
    <property type="molecule type" value="Genomic_DNA"/>
</dbReference>
<accession>A0ABV1NYI7</accession>
<dbReference type="CDD" id="cd02440">
    <property type="entry name" value="AdoMet_MTases"/>
    <property type="match status" value="1"/>
</dbReference>
<dbReference type="PANTHER" id="PTHR43861">
    <property type="entry name" value="TRANS-ACONITATE 2-METHYLTRANSFERASE-RELATED"/>
    <property type="match status" value="1"/>
</dbReference>
<gene>
    <name evidence="4" type="ORF">V6R90_09715</name>
</gene>
<name>A0ABV1NYI7_9ACTN</name>
<dbReference type="SUPFAM" id="SSF53335">
    <property type="entry name" value="S-adenosyl-L-methionine-dependent methyltransferases"/>
    <property type="match status" value="1"/>
</dbReference>
<dbReference type="GO" id="GO:0008168">
    <property type="term" value="F:methyltransferase activity"/>
    <property type="evidence" value="ECO:0007669"/>
    <property type="project" value="UniProtKB-KW"/>
</dbReference>
<dbReference type="Gene3D" id="3.40.50.150">
    <property type="entry name" value="Vaccinia Virus protein VP39"/>
    <property type="match status" value="1"/>
</dbReference>
<keyword evidence="4" id="KW-0489">Methyltransferase</keyword>
<organism evidence="4 5">
    <name type="scientific">Nocardioides kribbensis</name>
    <dbReference type="NCBI Taxonomy" id="305517"/>
    <lineage>
        <taxon>Bacteria</taxon>
        <taxon>Bacillati</taxon>
        <taxon>Actinomycetota</taxon>
        <taxon>Actinomycetes</taxon>
        <taxon>Propionibacteriales</taxon>
        <taxon>Nocardioidaceae</taxon>
        <taxon>Nocardioides</taxon>
    </lineage>
</organism>
<dbReference type="Proteomes" id="UP001482520">
    <property type="component" value="Unassembled WGS sequence"/>
</dbReference>
<evidence type="ECO:0000313" key="4">
    <source>
        <dbReference type="EMBL" id="MEQ7847554.1"/>
    </source>
</evidence>
<evidence type="ECO:0000313" key="5">
    <source>
        <dbReference type="Proteomes" id="UP001482520"/>
    </source>
</evidence>
<proteinExistence type="predicted"/>
<evidence type="ECO:0000256" key="2">
    <source>
        <dbReference type="SAM" id="MobiDB-lite"/>
    </source>
</evidence>
<dbReference type="InterPro" id="IPR029063">
    <property type="entry name" value="SAM-dependent_MTases_sf"/>
</dbReference>
<sequence>MTHAFDKDYWDAVWRGDRARAMAAGEPHPHLAAETRDLEPGTALEAGCGAGVEAVWLAGAGWRVTGADIAADALARAAERAAAAGVADRVRWVEADLSVWEPEERFDLVTTHYAHPATPQLDFYDRLASWVAPGGTLLLVGHLHDEGHQHGHGHGEEAGPPAEASVRAADVVARLDPARWEVVTATESRRTVTVPDGREVAVHDAVVRARRR</sequence>
<feature type="compositionally biased region" description="Basic and acidic residues" evidence="2">
    <location>
        <begin position="145"/>
        <end position="157"/>
    </location>
</feature>
<keyword evidence="1" id="KW-0808">Transferase</keyword>
<comment type="caution">
    <text evidence="4">The sequence shown here is derived from an EMBL/GenBank/DDBJ whole genome shotgun (WGS) entry which is preliminary data.</text>
</comment>
<feature type="region of interest" description="Disordered" evidence="2">
    <location>
        <begin position="145"/>
        <end position="166"/>
    </location>
</feature>
<reference evidence="4 5" key="1">
    <citation type="submission" date="2024-02" db="EMBL/GenBank/DDBJ databases">
        <title>Full genome sequence of Nocardioides kribbensis.</title>
        <authorList>
            <person name="Poletto B.L."/>
            <person name="Silva G."/>
            <person name="Galante D."/>
            <person name="Campos K.R."/>
            <person name="Santos M.B.N."/>
            <person name="Sacchi C.T."/>
        </authorList>
    </citation>
    <scope>NUCLEOTIDE SEQUENCE [LARGE SCALE GENOMIC DNA]</scope>
    <source>
        <strain evidence="4 5">O4R</strain>
    </source>
</reference>
<dbReference type="RefSeq" id="WP_193662245.1">
    <property type="nucleotide sequence ID" value="NZ_BAAAMM010000003.1"/>
</dbReference>
<evidence type="ECO:0000259" key="3">
    <source>
        <dbReference type="Pfam" id="PF13649"/>
    </source>
</evidence>
<keyword evidence="5" id="KW-1185">Reference proteome</keyword>
<dbReference type="GO" id="GO:0032259">
    <property type="term" value="P:methylation"/>
    <property type="evidence" value="ECO:0007669"/>
    <property type="project" value="UniProtKB-KW"/>
</dbReference>
<protein>
    <submittedName>
        <fullName evidence="4">Methyltransferase domain-containing protein</fullName>
    </submittedName>
</protein>
<evidence type="ECO:0000256" key="1">
    <source>
        <dbReference type="ARBA" id="ARBA00022679"/>
    </source>
</evidence>
<dbReference type="InterPro" id="IPR041698">
    <property type="entry name" value="Methyltransf_25"/>
</dbReference>
<dbReference type="Pfam" id="PF13649">
    <property type="entry name" value="Methyltransf_25"/>
    <property type="match status" value="1"/>
</dbReference>
<feature type="domain" description="Methyltransferase" evidence="3">
    <location>
        <begin position="44"/>
        <end position="135"/>
    </location>
</feature>